<name>A0A067N6J1_PLEO1</name>
<dbReference type="InParanoid" id="A0A067N6J1"/>
<sequence>MSSGRRKNSPSSSSAHESGRPSKKRRDITLADALEAAKVFLSAVDILLVRGQVQDDSDAALRGSKLFSGGPCGTRLVALTFNDTPDAPALTIPAYSSPLPETPDINDASKLGD</sequence>
<feature type="region of interest" description="Disordered" evidence="1">
    <location>
        <begin position="1"/>
        <end position="26"/>
    </location>
</feature>
<dbReference type="HOGENOM" id="CLU_2134594_0_0_1"/>
<dbReference type="Proteomes" id="UP000027073">
    <property type="component" value="Unassembled WGS sequence"/>
</dbReference>
<evidence type="ECO:0000313" key="2">
    <source>
        <dbReference type="EMBL" id="KDQ22585.1"/>
    </source>
</evidence>
<dbReference type="EMBL" id="KL198014">
    <property type="protein sequence ID" value="KDQ22585.1"/>
    <property type="molecule type" value="Genomic_DNA"/>
</dbReference>
<proteinExistence type="predicted"/>
<reference evidence="3" key="1">
    <citation type="journal article" date="2014" name="Proc. Natl. Acad. Sci. U.S.A.">
        <title>Extensive sampling of basidiomycete genomes demonstrates inadequacy of the white-rot/brown-rot paradigm for wood decay fungi.</title>
        <authorList>
            <person name="Riley R."/>
            <person name="Salamov A.A."/>
            <person name="Brown D.W."/>
            <person name="Nagy L.G."/>
            <person name="Floudas D."/>
            <person name="Held B.W."/>
            <person name="Levasseur A."/>
            <person name="Lombard V."/>
            <person name="Morin E."/>
            <person name="Otillar R."/>
            <person name="Lindquist E.A."/>
            <person name="Sun H."/>
            <person name="LaButti K.M."/>
            <person name="Schmutz J."/>
            <person name="Jabbour D."/>
            <person name="Luo H."/>
            <person name="Baker S.E."/>
            <person name="Pisabarro A.G."/>
            <person name="Walton J.D."/>
            <person name="Blanchette R.A."/>
            <person name="Henrissat B."/>
            <person name="Martin F."/>
            <person name="Cullen D."/>
            <person name="Hibbett D.S."/>
            <person name="Grigoriev I.V."/>
        </authorList>
    </citation>
    <scope>NUCLEOTIDE SEQUENCE [LARGE SCALE GENOMIC DNA]</scope>
    <source>
        <strain evidence="3">PC15</strain>
    </source>
</reference>
<organism evidence="2 3">
    <name type="scientific">Pleurotus ostreatus (strain PC15)</name>
    <name type="common">Oyster mushroom</name>
    <dbReference type="NCBI Taxonomy" id="1137138"/>
    <lineage>
        <taxon>Eukaryota</taxon>
        <taxon>Fungi</taxon>
        <taxon>Dikarya</taxon>
        <taxon>Basidiomycota</taxon>
        <taxon>Agaricomycotina</taxon>
        <taxon>Agaricomycetes</taxon>
        <taxon>Agaricomycetidae</taxon>
        <taxon>Agaricales</taxon>
        <taxon>Pleurotineae</taxon>
        <taxon>Pleurotaceae</taxon>
        <taxon>Pleurotus</taxon>
    </lineage>
</organism>
<gene>
    <name evidence="2" type="ORF">PLEOSDRAFT_1109687</name>
</gene>
<feature type="region of interest" description="Disordered" evidence="1">
    <location>
        <begin position="92"/>
        <end position="113"/>
    </location>
</feature>
<protein>
    <submittedName>
        <fullName evidence="2">Uncharacterized protein</fullName>
    </submittedName>
</protein>
<accession>A0A067N6J1</accession>
<evidence type="ECO:0000313" key="3">
    <source>
        <dbReference type="Proteomes" id="UP000027073"/>
    </source>
</evidence>
<dbReference type="AlphaFoldDB" id="A0A067N6J1"/>
<dbReference type="VEuPathDB" id="FungiDB:PLEOSDRAFT_1109687"/>
<evidence type="ECO:0000256" key="1">
    <source>
        <dbReference type="SAM" id="MobiDB-lite"/>
    </source>
</evidence>